<dbReference type="OMA" id="EVEVWNI"/>
<dbReference type="AlphaFoldDB" id="D3AVZ5"/>
<reference evidence="2 3" key="1">
    <citation type="journal article" date="2011" name="Genome Res.">
        <title>Phylogeny-wide analysis of social amoeba genomes highlights ancient origins for complex intercellular communication.</title>
        <authorList>
            <person name="Heidel A.J."/>
            <person name="Lawal H.M."/>
            <person name="Felder M."/>
            <person name="Schilde C."/>
            <person name="Helps N.R."/>
            <person name="Tunggal B."/>
            <person name="Rivero F."/>
            <person name="John U."/>
            <person name="Schleicher M."/>
            <person name="Eichinger L."/>
            <person name="Platzer M."/>
            <person name="Noegel A.A."/>
            <person name="Schaap P."/>
            <person name="Gloeckner G."/>
        </authorList>
    </citation>
    <scope>NUCLEOTIDE SEQUENCE [LARGE SCALE GENOMIC DNA]</scope>
    <source>
        <strain evidence="3">ATCC 26659 / Pp 5 / PN500</strain>
    </source>
</reference>
<organism evidence="2 3">
    <name type="scientific">Heterostelium pallidum (strain ATCC 26659 / Pp 5 / PN500)</name>
    <name type="common">Cellular slime mold</name>
    <name type="synonym">Polysphondylium pallidum</name>
    <dbReference type="NCBI Taxonomy" id="670386"/>
    <lineage>
        <taxon>Eukaryota</taxon>
        <taxon>Amoebozoa</taxon>
        <taxon>Evosea</taxon>
        <taxon>Eumycetozoa</taxon>
        <taxon>Dictyostelia</taxon>
        <taxon>Acytosteliales</taxon>
        <taxon>Acytosteliaceae</taxon>
        <taxon>Heterostelium</taxon>
    </lineage>
</organism>
<dbReference type="PANTHER" id="PTHR31648">
    <property type="entry name" value="TRANSMEMBRANE PROTEIN-RELATED"/>
    <property type="match status" value="1"/>
</dbReference>
<evidence type="ECO:0000313" key="2">
    <source>
        <dbReference type="EMBL" id="EFA86468.1"/>
    </source>
</evidence>
<keyword evidence="3" id="KW-1185">Reference proteome</keyword>
<comment type="caution">
    <text evidence="2">The sequence shown here is derived from an EMBL/GenBank/DDBJ whole genome shotgun (WGS) entry which is preliminary data.</text>
</comment>
<dbReference type="Proteomes" id="UP000001396">
    <property type="component" value="Unassembled WGS sequence"/>
</dbReference>
<dbReference type="FunCoup" id="D3AVZ5">
    <property type="interactions" value="805"/>
</dbReference>
<feature type="chain" id="PRO_5003041079" evidence="1">
    <location>
        <begin position="17"/>
        <end position="221"/>
    </location>
</feature>
<evidence type="ECO:0000313" key="3">
    <source>
        <dbReference type="Proteomes" id="UP000001396"/>
    </source>
</evidence>
<keyword evidence="1" id="KW-0732">Signal</keyword>
<protein>
    <submittedName>
        <fullName evidence="2">Uncharacterized protein</fullName>
    </submittedName>
</protein>
<proteinExistence type="predicted"/>
<dbReference type="Pfam" id="PF25544">
    <property type="entry name" value="Ependymin_amoebozoa"/>
    <property type="match status" value="1"/>
</dbReference>
<dbReference type="EMBL" id="ADBJ01000002">
    <property type="protein sequence ID" value="EFA86468.1"/>
    <property type="molecule type" value="Genomic_DNA"/>
</dbReference>
<dbReference type="InterPro" id="IPR040310">
    <property type="entry name" value="DDB_G0292248"/>
</dbReference>
<gene>
    <name evidence="2" type="ORF">PPL_00261</name>
</gene>
<evidence type="ECO:0000256" key="1">
    <source>
        <dbReference type="SAM" id="SignalP"/>
    </source>
</evidence>
<name>D3AVZ5_HETP5</name>
<dbReference type="InParanoid" id="D3AVZ5"/>
<feature type="signal peptide" evidence="1">
    <location>
        <begin position="1"/>
        <end position="16"/>
    </location>
</feature>
<dbReference type="GeneID" id="31355795"/>
<dbReference type="RefSeq" id="XP_020438573.1">
    <property type="nucleotide sequence ID" value="XM_020571299.1"/>
</dbReference>
<sequence>MKLIFTLLVLVACVAARQPCQQSKGYTTQFELSAFNTFFPTGSSNVALSFYEAGNTTTDFDGQRTRSDWIIIMEGQPPMVGSIWEFGQTGEGYVYQNGICVKMSLNYPIPAGFPLQNFVGVTRIGNFPVEVYTATGVSPSVLTNQTFLFDPKSCSVVSSTLRNADAANPGFAVMNFFNYENYFIESWFDLPAECTQSSVTKNIPHAVNPHHTNFLKYSASA</sequence>
<accession>D3AVZ5</accession>